<feature type="transmembrane region" description="Helical" evidence="5">
    <location>
        <begin position="12"/>
        <end position="37"/>
    </location>
</feature>
<dbReference type="RefSeq" id="WP_209947001.1">
    <property type="nucleotide sequence ID" value="NZ_JAGGJU010000010.1"/>
</dbReference>
<keyword evidence="4 5" id="KW-0472">Membrane</keyword>
<feature type="transmembrane region" description="Helical" evidence="5">
    <location>
        <begin position="145"/>
        <end position="164"/>
    </location>
</feature>
<dbReference type="PIRSF" id="PIRSF033913">
    <property type="entry name" value="S-S_format_DsbB"/>
    <property type="match status" value="1"/>
</dbReference>
<comment type="subcellular location">
    <subcellularLocation>
        <location evidence="1">Membrane</location>
        <topology evidence="1">Multi-pass membrane protein</topology>
    </subcellularLocation>
</comment>
<dbReference type="InterPro" id="IPR023380">
    <property type="entry name" value="DsbB-like_sf"/>
</dbReference>
<dbReference type="SUPFAM" id="SSF158442">
    <property type="entry name" value="DsbB-like"/>
    <property type="match status" value="1"/>
</dbReference>
<dbReference type="Pfam" id="PF02600">
    <property type="entry name" value="DsbB"/>
    <property type="match status" value="1"/>
</dbReference>
<evidence type="ECO:0000313" key="6">
    <source>
        <dbReference type="EMBL" id="MBP1852155.1"/>
    </source>
</evidence>
<keyword evidence="2 5" id="KW-0812">Transmembrane</keyword>
<dbReference type="InterPro" id="IPR024199">
    <property type="entry name" value="Uncharacterised_DsbB"/>
</dbReference>
<dbReference type="EMBL" id="JAGGJU010000010">
    <property type="protein sequence ID" value="MBP1852155.1"/>
    <property type="molecule type" value="Genomic_DNA"/>
</dbReference>
<protein>
    <submittedName>
        <fullName evidence="6">Disulfide bond formation protein DsbB</fullName>
    </submittedName>
</protein>
<dbReference type="Proteomes" id="UP000759443">
    <property type="component" value="Unassembled WGS sequence"/>
</dbReference>
<keyword evidence="7" id="KW-1185">Reference proteome</keyword>
<dbReference type="Gene3D" id="1.20.1550.10">
    <property type="entry name" value="DsbB-like"/>
    <property type="match status" value="1"/>
</dbReference>
<evidence type="ECO:0000256" key="3">
    <source>
        <dbReference type="ARBA" id="ARBA00022989"/>
    </source>
</evidence>
<name>A0ABS4E2I5_9HYPH</name>
<evidence type="ECO:0000313" key="7">
    <source>
        <dbReference type="Proteomes" id="UP000759443"/>
    </source>
</evidence>
<accession>A0ABS4E2I5</accession>
<evidence type="ECO:0000256" key="4">
    <source>
        <dbReference type="ARBA" id="ARBA00023136"/>
    </source>
</evidence>
<gene>
    <name evidence="6" type="ORF">J2Z17_003610</name>
</gene>
<proteinExistence type="predicted"/>
<reference evidence="6 7" key="1">
    <citation type="submission" date="2021-03" db="EMBL/GenBank/DDBJ databases">
        <title>Genomic Encyclopedia of Type Strains, Phase IV (KMG-IV): sequencing the most valuable type-strain genomes for metagenomic binning, comparative biology and taxonomic classification.</title>
        <authorList>
            <person name="Goeker M."/>
        </authorList>
    </citation>
    <scope>NUCLEOTIDE SEQUENCE [LARGE SCALE GENOMIC DNA]</scope>
    <source>
        <strain evidence="6 7">DSM 21600</strain>
    </source>
</reference>
<sequence length="169" mass="17574">MDTTQSQNRTLAALLVTVGMIVVIGSALAFEHIGGYIPCHLCLIERKPYYIGIPLGVLAVVSHMLKLPVWITRTLLGLIALLMIADAGISAYHAGVEYKWWDGPSSCTFDATSGGGGGGDILSQLNDVHGPSCSDAAIRILGLSLAGWNVIAGLVLSAIAAFGAKQKAA</sequence>
<comment type="caution">
    <text evidence="6">The sequence shown here is derived from an EMBL/GenBank/DDBJ whole genome shotgun (WGS) entry which is preliminary data.</text>
</comment>
<keyword evidence="3 5" id="KW-1133">Transmembrane helix</keyword>
<evidence type="ECO:0000256" key="1">
    <source>
        <dbReference type="ARBA" id="ARBA00004141"/>
    </source>
</evidence>
<feature type="transmembrane region" description="Helical" evidence="5">
    <location>
        <begin position="74"/>
        <end position="94"/>
    </location>
</feature>
<evidence type="ECO:0000256" key="5">
    <source>
        <dbReference type="SAM" id="Phobius"/>
    </source>
</evidence>
<organism evidence="6 7">
    <name type="scientific">Rhizobium halophytocola</name>
    <dbReference type="NCBI Taxonomy" id="735519"/>
    <lineage>
        <taxon>Bacteria</taxon>
        <taxon>Pseudomonadati</taxon>
        <taxon>Pseudomonadota</taxon>
        <taxon>Alphaproteobacteria</taxon>
        <taxon>Hyphomicrobiales</taxon>
        <taxon>Rhizobiaceae</taxon>
        <taxon>Rhizobium/Agrobacterium group</taxon>
        <taxon>Rhizobium</taxon>
    </lineage>
</organism>
<dbReference type="InterPro" id="IPR003752">
    <property type="entry name" value="DiS_bond_form_DsbB/BdbC"/>
</dbReference>
<evidence type="ECO:0000256" key="2">
    <source>
        <dbReference type="ARBA" id="ARBA00022692"/>
    </source>
</evidence>
<feature type="transmembrane region" description="Helical" evidence="5">
    <location>
        <begin position="49"/>
        <end position="67"/>
    </location>
</feature>